<dbReference type="InterPro" id="IPR052442">
    <property type="entry name" value="Env_Response_Regulator"/>
</dbReference>
<name>A0A1J4JV07_9EUKA</name>
<dbReference type="SMART" id="SM00297">
    <property type="entry name" value="BROMO"/>
    <property type="match status" value="1"/>
</dbReference>
<dbReference type="OrthoDB" id="21449at2759"/>
<proteinExistence type="predicted"/>
<dbReference type="GeneID" id="94841651"/>
<dbReference type="Proteomes" id="UP000179807">
    <property type="component" value="Unassembled WGS sequence"/>
</dbReference>
<keyword evidence="5" id="KW-1185">Reference proteome</keyword>
<evidence type="ECO:0000256" key="2">
    <source>
        <dbReference type="PROSITE-ProRule" id="PRU00035"/>
    </source>
</evidence>
<sequence length="226" mass="26088">MNSSQYRRCLEITKKLQKHPAAKPFLKPVNPSDPGMDQYFNVIDDPQDLTSIEERLKAKQYRSVREWKRDINTIWSNCASFNGISSYAYVLASHMSKIFEKELKCMSTTSIAGWLNKVNELKFEFCSKVENPPESIRESAPLEMLERKSLMPLFPEDYKSIFMGLTTFPNQSDRNELEKIVGKPESEVDLTKLSLSTLHKALYLVKSKTPEARKSLFHIKEDEIIA</sequence>
<dbReference type="EMBL" id="MLAK01000845">
    <property type="protein sequence ID" value="OHT02977.1"/>
    <property type="molecule type" value="Genomic_DNA"/>
</dbReference>
<dbReference type="PANTHER" id="PTHR46136">
    <property type="entry name" value="TRANSCRIPTION FACTOR GTE8"/>
    <property type="match status" value="1"/>
</dbReference>
<dbReference type="RefSeq" id="XP_068356113.1">
    <property type="nucleotide sequence ID" value="XM_068506947.1"/>
</dbReference>
<dbReference type="SUPFAM" id="SSF47370">
    <property type="entry name" value="Bromodomain"/>
    <property type="match status" value="1"/>
</dbReference>
<dbReference type="CDD" id="cd04369">
    <property type="entry name" value="Bromodomain"/>
    <property type="match status" value="1"/>
</dbReference>
<dbReference type="AlphaFoldDB" id="A0A1J4JV07"/>
<dbReference type="VEuPathDB" id="TrichDB:TRFO_29734"/>
<accession>A0A1J4JV07</accession>
<dbReference type="PROSITE" id="PS50014">
    <property type="entry name" value="BROMODOMAIN_2"/>
    <property type="match status" value="1"/>
</dbReference>
<gene>
    <name evidence="4" type="ORF">TRFO_29734</name>
</gene>
<evidence type="ECO:0000256" key="1">
    <source>
        <dbReference type="ARBA" id="ARBA00023117"/>
    </source>
</evidence>
<protein>
    <submittedName>
        <fullName evidence="4">Bromodomain containing protein</fullName>
    </submittedName>
</protein>
<evidence type="ECO:0000259" key="3">
    <source>
        <dbReference type="PROSITE" id="PS50014"/>
    </source>
</evidence>
<reference evidence="4" key="1">
    <citation type="submission" date="2016-10" db="EMBL/GenBank/DDBJ databases">
        <authorList>
            <person name="Benchimol M."/>
            <person name="Almeida L.G."/>
            <person name="Vasconcelos A.T."/>
            <person name="Perreira-Neves A."/>
            <person name="Rosa I.A."/>
            <person name="Tasca T."/>
            <person name="Bogo M.R."/>
            <person name="de Souza W."/>
        </authorList>
    </citation>
    <scope>NUCLEOTIDE SEQUENCE [LARGE SCALE GENOMIC DNA]</scope>
    <source>
        <strain evidence="4">K</strain>
    </source>
</reference>
<dbReference type="InterPro" id="IPR036427">
    <property type="entry name" value="Bromodomain-like_sf"/>
</dbReference>
<evidence type="ECO:0000313" key="5">
    <source>
        <dbReference type="Proteomes" id="UP000179807"/>
    </source>
</evidence>
<dbReference type="Pfam" id="PF00439">
    <property type="entry name" value="Bromodomain"/>
    <property type="match status" value="1"/>
</dbReference>
<organism evidence="4 5">
    <name type="scientific">Tritrichomonas foetus</name>
    <dbReference type="NCBI Taxonomy" id="1144522"/>
    <lineage>
        <taxon>Eukaryota</taxon>
        <taxon>Metamonada</taxon>
        <taxon>Parabasalia</taxon>
        <taxon>Tritrichomonadida</taxon>
        <taxon>Tritrichomonadidae</taxon>
        <taxon>Tritrichomonas</taxon>
    </lineage>
</organism>
<dbReference type="InterPro" id="IPR001487">
    <property type="entry name" value="Bromodomain"/>
</dbReference>
<comment type="caution">
    <text evidence="4">The sequence shown here is derived from an EMBL/GenBank/DDBJ whole genome shotgun (WGS) entry which is preliminary data.</text>
</comment>
<dbReference type="PRINTS" id="PR00503">
    <property type="entry name" value="BROMODOMAIN"/>
</dbReference>
<keyword evidence="1 2" id="KW-0103">Bromodomain</keyword>
<feature type="domain" description="Bromo" evidence="3">
    <location>
        <begin position="17"/>
        <end position="89"/>
    </location>
</feature>
<evidence type="ECO:0000313" key="4">
    <source>
        <dbReference type="EMBL" id="OHT02977.1"/>
    </source>
</evidence>
<dbReference type="Gene3D" id="1.20.920.10">
    <property type="entry name" value="Bromodomain-like"/>
    <property type="match status" value="1"/>
</dbReference>
<dbReference type="PANTHER" id="PTHR46136:SF1">
    <property type="entry name" value="TRANSCRIPTION FACTOR GTE11-RELATED"/>
    <property type="match status" value="1"/>
</dbReference>